<dbReference type="OrthoDB" id="9805159at2"/>
<dbReference type="SUPFAM" id="SSF51445">
    <property type="entry name" value="(Trans)glycosidases"/>
    <property type="match status" value="1"/>
</dbReference>
<feature type="chain" id="PRO_5012697168" evidence="3">
    <location>
        <begin position="25"/>
        <end position="620"/>
    </location>
</feature>
<protein>
    <submittedName>
        <fullName evidence="5">Alpha-amlyase</fullName>
    </submittedName>
</protein>
<evidence type="ECO:0000259" key="4">
    <source>
        <dbReference type="SMART" id="SM00642"/>
    </source>
</evidence>
<dbReference type="CDD" id="cd11340">
    <property type="entry name" value="AmyAc_bac_CMD_like_3"/>
    <property type="match status" value="1"/>
</dbReference>
<feature type="signal peptide" evidence="3">
    <location>
        <begin position="1"/>
        <end position="24"/>
    </location>
</feature>
<dbReference type="Gene3D" id="2.60.40.10">
    <property type="entry name" value="Immunoglobulins"/>
    <property type="match status" value="1"/>
</dbReference>
<dbReference type="RefSeq" id="WP_095604869.1">
    <property type="nucleotide sequence ID" value="NZ_NSKE01000001.1"/>
</dbReference>
<dbReference type="InterPro" id="IPR014756">
    <property type="entry name" value="Ig_E-set"/>
</dbReference>
<dbReference type="SUPFAM" id="SSF51011">
    <property type="entry name" value="Glycosyl hydrolase domain"/>
    <property type="match status" value="1"/>
</dbReference>
<dbReference type="GO" id="GO:0016798">
    <property type="term" value="F:hydrolase activity, acting on glycosyl bonds"/>
    <property type="evidence" value="ECO:0007669"/>
    <property type="project" value="UniProtKB-KW"/>
</dbReference>
<dbReference type="InterPro" id="IPR017853">
    <property type="entry name" value="GH"/>
</dbReference>
<dbReference type="EMBL" id="NSKE01000001">
    <property type="protein sequence ID" value="PAU95624.1"/>
    <property type="molecule type" value="Genomic_DNA"/>
</dbReference>
<evidence type="ECO:0000313" key="6">
    <source>
        <dbReference type="Proteomes" id="UP000218831"/>
    </source>
</evidence>
<evidence type="ECO:0000256" key="1">
    <source>
        <dbReference type="ARBA" id="ARBA00022801"/>
    </source>
</evidence>
<dbReference type="Gene3D" id="3.20.20.80">
    <property type="entry name" value="Glycosidases"/>
    <property type="match status" value="1"/>
</dbReference>
<comment type="caution">
    <text evidence="5">The sequence shown here is derived from an EMBL/GenBank/DDBJ whole genome shotgun (WGS) entry which is preliminary data.</text>
</comment>
<dbReference type="Proteomes" id="UP000218831">
    <property type="component" value="Unassembled WGS sequence"/>
</dbReference>
<keyword evidence="5" id="KW-0456">Lyase</keyword>
<dbReference type="Pfam" id="PF00128">
    <property type="entry name" value="Alpha-amylase"/>
    <property type="match status" value="1"/>
</dbReference>
<dbReference type="InterPro" id="IPR013780">
    <property type="entry name" value="Glyco_hydro_b"/>
</dbReference>
<keyword evidence="1" id="KW-0378">Hydrolase</keyword>
<dbReference type="AlphaFoldDB" id="A0A2A2GF51"/>
<evidence type="ECO:0000313" key="5">
    <source>
        <dbReference type="EMBL" id="PAU95624.1"/>
    </source>
</evidence>
<dbReference type="SUPFAM" id="SSF81296">
    <property type="entry name" value="E set domains"/>
    <property type="match status" value="1"/>
</dbReference>
<dbReference type="Gene3D" id="2.60.40.1180">
    <property type="entry name" value="Golgi alpha-mannosidase II"/>
    <property type="match status" value="1"/>
</dbReference>
<dbReference type="Pfam" id="PF09087">
    <property type="entry name" value="Cyc-maltodext_N"/>
    <property type="match status" value="1"/>
</dbReference>
<proteinExistence type="predicted"/>
<accession>A0A2A2GF51</accession>
<dbReference type="InterPro" id="IPR019492">
    <property type="entry name" value="Cyclo-malto-dextrinase_C"/>
</dbReference>
<organism evidence="5 6">
    <name type="scientific">Fodinibius salipaludis</name>
    <dbReference type="NCBI Taxonomy" id="2032627"/>
    <lineage>
        <taxon>Bacteria</taxon>
        <taxon>Pseudomonadati</taxon>
        <taxon>Balneolota</taxon>
        <taxon>Balneolia</taxon>
        <taxon>Balneolales</taxon>
        <taxon>Balneolaceae</taxon>
        <taxon>Fodinibius</taxon>
    </lineage>
</organism>
<dbReference type="SMART" id="SM00642">
    <property type="entry name" value="Aamy"/>
    <property type="match status" value="1"/>
</dbReference>
<keyword evidence="3" id="KW-0732">Signal</keyword>
<dbReference type="GO" id="GO:0016829">
    <property type="term" value="F:lyase activity"/>
    <property type="evidence" value="ECO:0007669"/>
    <property type="project" value="UniProtKB-KW"/>
</dbReference>
<dbReference type="Pfam" id="PF10438">
    <property type="entry name" value="Cyc-maltodext_C"/>
    <property type="match status" value="1"/>
</dbReference>
<dbReference type="PANTHER" id="PTHR10357">
    <property type="entry name" value="ALPHA-AMYLASE FAMILY MEMBER"/>
    <property type="match status" value="1"/>
</dbReference>
<reference evidence="5 6" key="1">
    <citation type="submission" date="2017-08" db="EMBL/GenBank/DDBJ databases">
        <title>Aliifodinibius alkalisoli sp. nov., isolated from saline alkaline soil.</title>
        <authorList>
            <person name="Liu D."/>
            <person name="Zhang G."/>
        </authorList>
    </citation>
    <scope>NUCLEOTIDE SEQUENCE [LARGE SCALE GENOMIC DNA]</scope>
    <source>
        <strain evidence="5 6">WN023</strain>
    </source>
</reference>
<dbReference type="InterPro" id="IPR013783">
    <property type="entry name" value="Ig-like_fold"/>
</dbReference>
<dbReference type="InterPro" id="IPR006047">
    <property type="entry name" value="GH13_cat_dom"/>
</dbReference>
<name>A0A2A2GF51_9BACT</name>
<feature type="domain" description="Glycosyl hydrolase family 13 catalytic" evidence="4">
    <location>
        <begin position="135"/>
        <end position="532"/>
    </location>
</feature>
<gene>
    <name evidence="5" type="ORF">CK503_00745</name>
</gene>
<dbReference type="GO" id="GO:0005975">
    <property type="term" value="P:carbohydrate metabolic process"/>
    <property type="evidence" value="ECO:0007669"/>
    <property type="project" value="InterPro"/>
</dbReference>
<dbReference type="InterPro" id="IPR015171">
    <property type="entry name" value="Cyc-maltodext_N"/>
</dbReference>
<keyword evidence="2" id="KW-0326">Glycosidase</keyword>
<dbReference type="PANTHER" id="PTHR10357:SF210">
    <property type="entry name" value="MALTODEXTRIN GLUCOSIDASE"/>
    <property type="match status" value="1"/>
</dbReference>
<evidence type="ECO:0000256" key="3">
    <source>
        <dbReference type="SAM" id="SignalP"/>
    </source>
</evidence>
<keyword evidence="6" id="KW-1185">Reference proteome</keyword>
<evidence type="ECO:0000256" key="2">
    <source>
        <dbReference type="ARBA" id="ARBA00023295"/>
    </source>
</evidence>
<sequence>MQRITRFLLLTAFALLFGFTSSHAQDYAIERVEPLHWWVGMENPELQVMVYGDDVGDLSPAVDYDGVTIKRIQKVENDNYLFVYLNISKDTKPGTFDIALLKDGKQELSHTYELKEREQHSAQREGFNSSDVMYLITPDRFANGNPSNDSVAGYADSLDRDDDYGRHGGDIQGIIDHLDYIEDMGFTAIWLNPVKENAMESSSYHGYATTDYYKVDPRYGSNELYKKLSKEAEKRDIKLIMDMIMNHSGSNHWWMDDLPTEDWVHYPDEYQQTNHRRTTLHDPYASEKDKNVFTDGWFVKSMPDLNQDNPLLADYLIYNSLWWIEYAGLQGIRHDTHPYAGQEFMAEWTCRIMEEYPNFNIVGEEWSVDPLVLSKWQRGSDKPENFSSCLPSLMDFPIQTTLVDALTSEENWGSGFVDLYETLSLDYAYANPFNMVIFPENHDMDRFYRQVNQDLDLYKMGLAYIMTIRGIPQFYYGTELLMSNEKEHDHGQIREDFPGGWESDTKNGFTGKGLSDKQREAKAFVKKLVNWRKENPVIHTGELMQYAPKHDGLYVYFRYNEEKSVMVAFNKSEEAMSLDSDYYYERLDGYTKGTDIITDKTYMLNDLEIPARSVLILELK</sequence>